<dbReference type="Pfam" id="PF04227">
    <property type="entry name" value="Indigoidine_A"/>
    <property type="match status" value="1"/>
</dbReference>
<evidence type="ECO:0000256" key="3">
    <source>
        <dbReference type="ARBA" id="ARBA00023211"/>
    </source>
</evidence>
<feature type="binding site" evidence="6">
    <location>
        <begin position="138"/>
        <end position="140"/>
    </location>
    <ligand>
        <name>substrate</name>
    </ligand>
</feature>
<dbReference type="InterPro" id="IPR022830">
    <property type="entry name" value="Indigdn_synthA-like"/>
</dbReference>
<evidence type="ECO:0000256" key="4">
    <source>
        <dbReference type="ARBA" id="ARBA00023239"/>
    </source>
</evidence>
<feature type="active site" description="Nucleophile" evidence="6">
    <location>
        <position position="157"/>
    </location>
</feature>
<dbReference type="GO" id="GO:0016798">
    <property type="term" value="F:hydrolase activity, acting on glycosyl bonds"/>
    <property type="evidence" value="ECO:0007669"/>
    <property type="project" value="UniProtKB-KW"/>
</dbReference>
<feature type="active site" description="Proton donor" evidence="6">
    <location>
        <position position="23"/>
    </location>
</feature>
<feature type="binding site" evidence="6">
    <location>
        <position position="104"/>
    </location>
    <ligand>
        <name>substrate</name>
    </ligand>
</feature>
<comment type="subunit">
    <text evidence="6">Homotrimer.</text>
</comment>
<keyword evidence="4 6" id="KW-0456">Lyase</keyword>
<dbReference type="GO" id="GO:0046113">
    <property type="term" value="P:nucleobase catabolic process"/>
    <property type="evidence" value="ECO:0007669"/>
    <property type="project" value="UniProtKB-UniRule"/>
</dbReference>
<evidence type="ECO:0000256" key="1">
    <source>
        <dbReference type="ARBA" id="ARBA00022723"/>
    </source>
</evidence>
<evidence type="ECO:0000313" key="7">
    <source>
        <dbReference type="EMBL" id="PZR09837.1"/>
    </source>
</evidence>
<dbReference type="GO" id="GO:0005737">
    <property type="term" value="C:cytoplasm"/>
    <property type="evidence" value="ECO:0007669"/>
    <property type="project" value="TreeGrafter"/>
</dbReference>
<accession>A0A2W5T7F8</accession>
<comment type="cofactor">
    <cofactor evidence="6">
        <name>Mn(2+)</name>
        <dbReference type="ChEBI" id="CHEBI:29035"/>
    </cofactor>
    <text evidence="6">Binds 1 Mn(2+) ion per subunit.</text>
</comment>
<comment type="similarity">
    <text evidence="6">Belongs to the pseudouridine-5'-phosphate glycosidase family.</text>
</comment>
<keyword evidence="3 6" id="KW-0464">Manganese</keyword>
<dbReference type="EC" id="4.2.1.70" evidence="6"/>
<dbReference type="GO" id="GO:0046872">
    <property type="term" value="F:metal ion binding"/>
    <property type="evidence" value="ECO:0007669"/>
    <property type="project" value="UniProtKB-KW"/>
</dbReference>
<gene>
    <name evidence="6" type="primary">psuG</name>
    <name evidence="7" type="ORF">DI536_21100</name>
</gene>
<comment type="function">
    <text evidence="6">Catalyzes the reversible cleavage of pseudouridine 5'-phosphate (PsiMP) to ribose 5-phosphate and uracil. Functions biologically in the cleavage direction, as part of a pseudouridine degradation pathway.</text>
</comment>
<evidence type="ECO:0000256" key="2">
    <source>
        <dbReference type="ARBA" id="ARBA00022801"/>
    </source>
</evidence>
<dbReference type="Gene3D" id="3.40.1790.10">
    <property type="entry name" value="Indigoidine synthase domain"/>
    <property type="match status" value="1"/>
</dbReference>
<dbReference type="Proteomes" id="UP000249061">
    <property type="component" value="Unassembled WGS sequence"/>
</dbReference>
<comment type="caution">
    <text evidence="7">The sequence shown here is derived from an EMBL/GenBank/DDBJ whole genome shotgun (WGS) entry which is preliminary data.</text>
</comment>
<comment type="catalytic activity">
    <reaction evidence="6">
        <text>D-ribose 5-phosphate + uracil = psi-UMP + H2O</text>
        <dbReference type="Rhea" id="RHEA:18337"/>
        <dbReference type="ChEBI" id="CHEBI:15377"/>
        <dbReference type="ChEBI" id="CHEBI:17568"/>
        <dbReference type="ChEBI" id="CHEBI:58380"/>
        <dbReference type="ChEBI" id="CHEBI:78346"/>
        <dbReference type="EC" id="4.2.1.70"/>
    </reaction>
</comment>
<sequence>MKLNFSQEVSSARRTLKPLVALETSVLAQGLPYPHNLECQKRCEDAIREEGAIPASMAVIEGQLYVGLEEAQLKLLSKGKGLMKLGSRDLAIAVARKATGGTTVSATCELAVAAGIHVFATGGLGGVHRGVEDHMDISQDLPAIGRWPVAVVCAGAKSVLDLPRTLEVLETLSVPVVGVGTNELPGFYTRETGITLEHRVDDAKEAAEMIRARRDLKQGGMVFALPPPAKTSLKRADVEKHITAALALAKKKKVEGKAVTPFLLGQMVERTKGKSLNANLALLENNARFAAKLALGLGWR</sequence>
<keyword evidence="1 6" id="KW-0479">Metal-binding</keyword>
<evidence type="ECO:0000313" key="8">
    <source>
        <dbReference type="Proteomes" id="UP000249061"/>
    </source>
</evidence>
<feature type="binding site" evidence="6">
    <location>
        <position position="84"/>
    </location>
    <ligand>
        <name>substrate</name>
    </ligand>
</feature>
<keyword evidence="5 6" id="KW-0326">Glycosidase</keyword>
<dbReference type="GO" id="GO:0004730">
    <property type="term" value="F:pseudouridylate synthase activity"/>
    <property type="evidence" value="ECO:0007669"/>
    <property type="project" value="UniProtKB-UniRule"/>
</dbReference>
<evidence type="ECO:0000256" key="6">
    <source>
        <dbReference type="HAMAP-Rule" id="MF_01876"/>
    </source>
</evidence>
<keyword evidence="2 6" id="KW-0378">Hydrolase</keyword>
<dbReference type="PANTHER" id="PTHR42909:SF1">
    <property type="entry name" value="CARBOHYDRATE KINASE PFKB DOMAIN-CONTAINING PROTEIN"/>
    <property type="match status" value="1"/>
</dbReference>
<dbReference type="AlphaFoldDB" id="A0A2W5T7F8"/>
<dbReference type="EMBL" id="QFQP01000019">
    <property type="protein sequence ID" value="PZR09837.1"/>
    <property type="molecule type" value="Genomic_DNA"/>
</dbReference>
<feature type="binding site" evidence="6">
    <location>
        <position position="136"/>
    </location>
    <ligand>
        <name>Mn(2+)</name>
        <dbReference type="ChEBI" id="CHEBI:29035"/>
    </ligand>
</feature>
<proteinExistence type="inferred from homology"/>
<dbReference type="InterPro" id="IPR007342">
    <property type="entry name" value="PsuG"/>
</dbReference>
<name>A0A2W5T7F8_9BACT</name>
<reference evidence="7 8" key="1">
    <citation type="submission" date="2017-08" db="EMBL/GenBank/DDBJ databases">
        <title>Infants hospitalized years apart are colonized by the same room-sourced microbial strains.</title>
        <authorList>
            <person name="Brooks B."/>
            <person name="Olm M.R."/>
            <person name="Firek B.A."/>
            <person name="Baker R."/>
            <person name="Thomas B.C."/>
            <person name="Morowitz M.J."/>
            <person name="Banfield J.F."/>
        </authorList>
    </citation>
    <scope>NUCLEOTIDE SEQUENCE [LARGE SCALE GENOMIC DNA]</scope>
    <source>
        <strain evidence="7">S2_003_000_R2_14</strain>
    </source>
</reference>
<dbReference type="HAMAP" id="MF_01876">
    <property type="entry name" value="PsiMP_glycosidase"/>
    <property type="match status" value="1"/>
</dbReference>
<organism evidence="7 8">
    <name type="scientific">Archangium gephyra</name>
    <dbReference type="NCBI Taxonomy" id="48"/>
    <lineage>
        <taxon>Bacteria</taxon>
        <taxon>Pseudomonadati</taxon>
        <taxon>Myxococcota</taxon>
        <taxon>Myxococcia</taxon>
        <taxon>Myxococcales</taxon>
        <taxon>Cystobacterineae</taxon>
        <taxon>Archangiaceae</taxon>
        <taxon>Archangium</taxon>
    </lineage>
</organism>
<protein>
    <recommendedName>
        <fullName evidence="6">Pseudouridine-5'-phosphate glycosidase</fullName>
        <shortName evidence="6">PsiMP glycosidase</shortName>
        <ecNumber evidence="6">4.2.1.70</ecNumber>
    </recommendedName>
</protein>
<dbReference type="SUPFAM" id="SSF110581">
    <property type="entry name" value="Indigoidine synthase A-like"/>
    <property type="match status" value="1"/>
</dbReference>
<dbReference type="PANTHER" id="PTHR42909">
    <property type="entry name" value="ZGC:136858"/>
    <property type="match status" value="1"/>
</dbReference>
<evidence type="ECO:0000256" key="5">
    <source>
        <dbReference type="ARBA" id="ARBA00023295"/>
    </source>
</evidence>